<comment type="similarity">
    <text evidence="2 10">Belongs to the SWEET sugar transporter family.</text>
</comment>
<evidence type="ECO:0000256" key="5">
    <source>
        <dbReference type="ARBA" id="ARBA00022597"/>
    </source>
</evidence>
<feature type="region of interest" description="Disordered" evidence="11">
    <location>
        <begin position="232"/>
        <end position="266"/>
    </location>
</feature>
<reference evidence="12 13" key="1">
    <citation type="submission" date="2020-08" db="EMBL/GenBank/DDBJ databases">
        <title>Plant Genome Project.</title>
        <authorList>
            <person name="Zhang R.-G."/>
        </authorList>
    </citation>
    <scope>NUCLEOTIDE SEQUENCE [LARGE SCALE GENOMIC DNA]</scope>
    <source>
        <tissue evidence="12">Rhizome</tissue>
    </source>
</reference>
<evidence type="ECO:0000313" key="13">
    <source>
        <dbReference type="Proteomes" id="UP000734854"/>
    </source>
</evidence>
<keyword evidence="13" id="KW-1185">Reference proteome</keyword>
<name>A0A8J5F005_ZINOF</name>
<dbReference type="GO" id="GO:0051119">
    <property type="term" value="F:sugar transmembrane transporter activity"/>
    <property type="evidence" value="ECO:0007669"/>
    <property type="project" value="InterPro"/>
</dbReference>
<proteinExistence type="inferred from homology"/>
<keyword evidence="6 10" id="KW-0812">Transmembrane</keyword>
<keyword evidence="5 10" id="KW-0762">Sugar transport</keyword>
<feature type="transmembrane region" description="Helical" evidence="10">
    <location>
        <begin position="72"/>
        <end position="94"/>
    </location>
</feature>
<comment type="caution">
    <text evidence="10">Lacks conserved residue(s) required for the propagation of feature annotation.</text>
</comment>
<dbReference type="Proteomes" id="UP000734854">
    <property type="component" value="Unassembled WGS sequence"/>
</dbReference>
<feature type="compositionally biased region" description="Basic and acidic residues" evidence="11">
    <location>
        <begin position="232"/>
        <end position="248"/>
    </location>
</feature>
<keyword evidence="4" id="KW-1003">Cell membrane</keyword>
<gene>
    <name evidence="12" type="ORF">ZIOFF_061701</name>
</gene>
<evidence type="ECO:0000256" key="2">
    <source>
        <dbReference type="ARBA" id="ARBA00007809"/>
    </source>
</evidence>
<keyword evidence="9 10" id="KW-0472">Membrane</keyword>
<dbReference type="InterPro" id="IPR047664">
    <property type="entry name" value="SWEET"/>
</dbReference>
<sequence length="266" mass="29905">MADLSLDHPLAFAFGIIGSIISFMVYLAPLPTFYRVYRMRSTEGFQSVPYVVALFSAMLWIYYAIVKTDATLLITINAFGCFIETFYTAIYLIYAPRAMRRLVVRTRSVEYMPFYLSLFLTISALAWFAYGLLIRDLYVLVNHSSINQSDLVASLTFNVNFFQLPNILGLIFGATQMVLYVIVSTRQLPTLDPTMPEHVIAITVVPLNSTLGIEPNQFENRFEMIECNHENSCSEDKANHDDTGKAATEDISSGMNGGAQFESLIS</sequence>
<dbReference type="FunFam" id="1.20.1280.290:FF:000001">
    <property type="entry name" value="Bidirectional sugar transporter SWEET"/>
    <property type="match status" value="1"/>
</dbReference>
<evidence type="ECO:0000256" key="8">
    <source>
        <dbReference type="ARBA" id="ARBA00022989"/>
    </source>
</evidence>
<organism evidence="12 13">
    <name type="scientific">Zingiber officinale</name>
    <name type="common">Ginger</name>
    <name type="synonym">Amomum zingiber</name>
    <dbReference type="NCBI Taxonomy" id="94328"/>
    <lineage>
        <taxon>Eukaryota</taxon>
        <taxon>Viridiplantae</taxon>
        <taxon>Streptophyta</taxon>
        <taxon>Embryophyta</taxon>
        <taxon>Tracheophyta</taxon>
        <taxon>Spermatophyta</taxon>
        <taxon>Magnoliopsida</taxon>
        <taxon>Liliopsida</taxon>
        <taxon>Zingiberales</taxon>
        <taxon>Zingiberaceae</taxon>
        <taxon>Zingiber</taxon>
    </lineage>
</organism>
<evidence type="ECO:0000256" key="1">
    <source>
        <dbReference type="ARBA" id="ARBA00004651"/>
    </source>
</evidence>
<feature type="transmembrane region" description="Helical" evidence="10">
    <location>
        <begin position="48"/>
        <end position="66"/>
    </location>
</feature>
<dbReference type="GO" id="GO:0005886">
    <property type="term" value="C:plasma membrane"/>
    <property type="evidence" value="ECO:0007669"/>
    <property type="project" value="UniProtKB-SubCell"/>
</dbReference>
<keyword evidence="8 10" id="KW-1133">Transmembrane helix</keyword>
<evidence type="ECO:0000256" key="6">
    <source>
        <dbReference type="ARBA" id="ARBA00022692"/>
    </source>
</evidence>
<keyword evidence="3 10" id="KW-0813">Transport</keyword>
<evidence type="ECO:0000256" key="3">
    <source>
        <dbReference type="ARBA" id="ARBA00022448"/>
    </source>
</evidence>
<evidence type="ECO:0000256" key="4">
    <source>
        <dbReference type="ARBA" id="ARBA00022475"/>
    </source>
</evidence>
<accession>A0A8J5F005</accession>
<feature type="transmembrane region" description="Helical" evidence="10">
    <location>
        <begin position="12"/>
        <end position="36"/>
    </location>
</feature>
<evidence type="ECO:0000256" key="10">
    <source>
        <dbReference type="RuleBase" id="RU910715"/>
    </source>
</evidence>
<protein>
    <recommendedName>
        <fullName evidence="10">Bidirectional sugar transporter SWEET</fullName>
    </recommendedName>
</protein>
<dbReference type="Gene3D" id="1.20.1280.290">
    <property type="match status" value="2"/>
</dbReference>
<comment type="function">
    <text evidence="10">Mediates both low-affinity uptake and efflux of sugar across the membrane.</text>
</comment>
<dbReference type="PANTHER" id="PTHR10791:SF37">
    <property type="entry name" value="OS09G0508250 PROTEIN"/>
    <property type="match status" value="1"/>
</dbReference>
<comment type="caution">
    <text evidence="12">The sequence shown here is derived from an EMBL/GenBank/DDBJ whole genome shotgun (WGS) entry which is preliminary data.</text>
</comment>
<dbReference type="PANTHER" id="PTHR10791">
    <property type="entry name" value="RAG1-ACTIVATING PROTEIN 1"/>
    <property type="match status" value="1"/>
</dbReference>
<evidence type="ECO:0000256" key="9">
    <source>
        <dbReference type="ARBA" id="ARBA00023136"/>
    </source>
</evidence>
<evidence type="ECO:0000256" key="11">
    <source>
        <dbReference type="SAM" id="MobiDB-lite"/>
    </source>
</evidence>
<comment type="subcellular location">
    <subcellularLocation>
        <location evidence="1">Cell membrane</location>
        <topology evidence="1">Multi-pass membrane protein</topology>
    </subcellularLocation>
</comment>
<dbReference type="EMBL" id="JACMSC010000017">
    <property type="protein sequence ID" value="KAG6478266.1"/>
    <property type="molecule type" value="Genomic_DNA"/>
</dbReference>
<evidence type="ECO:0000256" key="7">
    <source>
        <dbReference type="ARBA" id="ARBA00022737"/>
    </source>
</evidence>
<evidence type="ECO:0000313" key="12">
    <source>
        <dbReference type="EMBL" id="KAG6478266.1"/>
    </source>
</evidence>
<dbReference type="InterPro" id="IPR004316">
    <property type="entry name" value="SWEET_rpt"/>
</dbReference>
<keyword evidence="7" id="KW-0677">Repeat</keyword>
<dbReference type="AlphaFoldDB" id="A0A8J5F005"/>
<feature type="transmembrane region" description="Helical" evidence="10">
    <location>
        <begin position="164"/>
        <end position="183"/>
    </location>
</feature>
<feature type="transmembrane region" description="Helical" evidence="10">
    <location>
        <begin position="114"/>
        <end position="134"/>
    </location>
</feature>
<dbReference type="Pfam" id="PF03083">
    <property type="entry name" value="MtN3_slv"/>
    <property type="match status" value="2"/>
</dbReference>